<keyword evidence="1" id="KW-0472">Membrane</keyword>
<feature type="chain" id="PRO_5038703860" evidence="2">
    <location>
        <begin position="20"/>
        <end position="70"/>
    </location>
</feature>
<keyword evidence="2" id="KW-0732">Signal</keyword>
<keyword evidence="4" id="KW-1185">Reference proteome</keyword>
<dbReference type="Proteomes" id="UP000023703">
    <property type="component" value="Plasmid pCgly1"/>
</dbReference>
<geneLocation type="plasmid" evidence="3 4">
    <name>pCgly1</name>
</geneLocation>
<accession>X5EE83</accession>
<feature type="signal peptide" evidence="2">
    <location>
        <begin position="1"/>
        <end position="19"/>
    </location>
</feature>
<evidence type="ECO:0000313" key="3">
    <source>
        <dbReference type="EMBL" id="AHW65700.1"/>
    </source>
</evidence>
<name>X5EE83_9CORY</name>
<evidence type="ECO:0000256" key="2">
    <source>
        <dbReference type="SAM" id="SignalP"/>
    </source>
</evidence>
<organism evidence="3 4">
    <name type="scientific">Corynebacterium glyciniphilum AJ 3170</name>
    <dbReference type="NCBI Taxonomy" id="1404245"/>
    <lineage>
        <taxon>Bacteria</taxon>
        <taxon>Bacillati</taxon>
        <taxon>Actinomycetota</taxon>
        <taxon>Actinomycetes</taxon>
        <taxon>Mycobacteriales</taxon>
        <taxon>Corynebacteriaceae</taxon>
        <taxon>Corynebacterium</taxon>
    </lineage>
</organism>
<dbReference type="HOGENOM" id="CLU_2750933_0_0_11"/>
<keyword evidence="1" id="KW-0812">Transmembrane</keyword>
<gene>
    <name evidence="3" type="ORF">CGLY_16635</name>
</gene>
<keyword evidence="1" id="KW-1133">Transmembrane helix</keyword>
<dbReference type="KEGG" id="cgy:CGLY_16635"/>
<dbReference type="AlphaFoldDB" id="X5EE83"/>
<evidence type="ECO:0000313" key="4">
    <source>
        <dbReference type="Proteomes" id="UP000023703"/>
    </source>
</evidence>
<sequence length="70" mass="7602">MKISPVTYLLLLLSMASFATGGYIGTTWSVALGMAGGFALGAVGLHPLAWQIEPKYRHTVRRLVRNRPTS</sequence>
<evidence type="ECO:0000256" key="1">
    <source>
        <dbReference type="SAM" id="Phobius"/>
    </source>
</evidence>
<dbReference type="EMBL" id="CP006843">
    <property type="protein sequence ID" value="AHW65700.1"/>
    <property type="molecule type" value="Genomic_DNA"/>
</dbReference>
<keyword evidence="3" id="KW-0614">Plasmid</keyword>
<proteinExistence type="predicted"/>
<protein>
    <submittedName>
        <fullName evidence="3">Putative membrane protein</fullName>
    </submittedName>
</protein>
<feature type="transmembrane region" description="Helical" evidence="1">
    <location>
        <begin position="31"/>
        <end position="52"/>
    </location>
</feature>
<reference evidence="3 4" key="1">
    <citation type="journal article" date="2015" name="Int. J. Syst. Evol. Microbiol.">
        <title>Revisiting Corynebacterium glyciniphilum (ex Kubota et al., 1972) sp. nov., nom. rev., isolated from putrefied banana.</title>
        <authorList>
            <person name="Al-Dilaimi A."/>
            <person name="Bednarz H."/>
            <person name="Lomker A."/>
            <person name="Niehaus K."/>
            <person name="Kalinowski J."/>
            <person name="Ruckert C."/>
        </authorList>
    </citation>
    <scope>NUCLEOTIDE SEQUENCE [LARGE SCALE GENOMIC DNA]</scope>
    <source>
        <strain evidence="3">AJ 3170</strain>
        <plasmid evidence="4">Plasmid pCgly1</plasmid>
    </source>
</reference>